<dbReference type="SUPFAM" id="SSF55486">
    <property type="entry name" value="Metalloproteases ('zincins'), catalytic domain"/>
    <property type="match status" value="1"/>
</dbReference>
<evidence type="ECO:0000256" key="3">
    <source>
        <dbReference type="ARBA" id="ARBA00022723"/>
    </source>
</evidence>
<reference evidence="8" key="1">
    <citation type="submission" date="2022-04" db="EMBL/GenBank/DDBJ databases">
        <title>Halocatena sp. nov., isolated from a salt lake.</title>
        <authorList>
            <person name="Cui H.-L."/>
        </authorList>
    </citation>
    <scope>NUCLEOTIDE SEQUENCE</scope>
    <source>
        <strain evidence="8">AD-1</strain>
    </source>
</reference>
<dbReference type="Gene3D" id="1.10.287.830">
    <property type="entry name" value="putative peptidase helix hairpin domain like"/>
    <property type="match status" value="1"/>
</dbReference>
<dbReference type="Pfam" id="PF01432">
    <property type="entry name" value="Peptidase_M3"/>
    <property type="match status" value="1"/>
</dbReference>
<keyword evidence="2" id="KW-0645">Protease</keyword>
<dbReference type="GO" id="GO:0046872">
    <property type="term" value="F:metal ion binding"/>
    <property type="evidence" value="ECO:0007669"/>
    <property type="project" value="UniProtKB-KW"/>
</dbReference>
<dbReference type="InterPro" id="IPR042088">
    <property type="entry name" value="OligoPept_F_C"/>
</dbReference>
<dbReference type="InterPro" id="IPR001567">
    <property type="entry name" value="Pept_M3A_M3B_dom"/>
</dbReference>
<evidence type="ECO:0000256" key="6">
    <source>
        <dbReference type="ARBA" id="ARBA00023049"/>
    </source>
</evidence>
<evidence type="ECO:0000313" key="9">
    <source>
        <dbReference type="Proteomes" id="UP000831768"/>
    </source>
</evidence>
<keyword evidence="9" id="KW-1185">Reference proteome</keyword>
<dbReference type="GO" id="GO:0006508">
    <property type="term" value="P:proteolysis"/>
    <property type="evidence" value="ECO:0007669"/>
    <property type="project" value="UniProtKB-KW"/>
</dbReference>
<dbReference type="AlphaFoldDB" id="A0A8U0A288"/>
<keyword evidence="6" id="KW-0482">Metalloprotease</keyword>
<evidence type="ECO:0000256" key="5">
    <source>
        <dbReference type="ARBA" id="ARBA00022833"/>
    </source>
</evidence>
<accession>A0A8U0A288</accession>
<comment type="cofactor">
    <cofactor evidence="1">
        <name>Zn(2+)</name>
        <dbReference type="ChEBI" id="CHEBI:29105"/>
    </cofactor>
</comment>
<evidence type="ECO:0000259" key="7">
    <source>
        <dbReference type="Pfam" id="PF01432"/>
    </source>
</evidence>
<dbReference type="Gene3D" id="1.20.140.70">
    <property type="entry name" value="Oligopeptidase f, N-terminal domain"/>
    <property type="match status" value="1"/>
</dbReference>
<sequence length="585" mass="66693">MSPPDRNGIDDQYQWDLTQIFTTPTEWNDCLTTLRSELSALDADRPTTPHEWIDLLDRIAECHRRKQRLELYATLFRNVHTDDGAAEDRLRRFRDVESTFDSTMSRVYPTLRSADPDLDLGECAYYFENLREQADHARDPVVEETITAYEETRTASTRILRAVTTEDFDPPEVERPDGTGVEITPGRFRTELAHSDRAYRKRVYDAYHSVFDSHVEAITTAYAEKLAAASTLADARGYDSVRQLQFRRAYYPETGLALALPTDVHDTMLAAIEANLDPWHRARRLRADRLGVEQLRPWDLRAPITDTPEPTVSFETAADHIVAALTPLGTDYQQATKAFLDADRIDAYPHENRRNDIGYCPSSADDGAFILMNYQDDVESMFILCHELGHAIHIEQLREGPPRYVGSPRPVSEIPSTLHELLLIEYCLDAGGALADHARNRLLRSIGYLLYGTAMWSAFVHRLASAVEESTALTTDRISETYADCLETFEPEVDWPERASRAWLAGSLTRQPYHSYQYVLGVVGALAVRDQLDTGTLDPEAYRMFLESTGRHPSVELFERIGLDIRRTVPYERATTTFEEYLDRL</sequence>
<dbReference type="GO" id="GO:0004222">
    <property type="term" value="F:metalloendopeptidase activity"/>
    <property type="evidence" value="ECO:0007669"/>
    <property type="project" value="InterPro"/>
</dbReference>
<keyword evidence="5" id="KW-0862">Zinc</keyword>
<protein>
    <submittedName>
        <fullName evidence="8">M3 family metallopeptidase</fullName>
    </submittedName>
</protein>
<dbReference type="EMBL" id="CP096019">
    <property type="protein sequence ID" value="UPM43275.1"/>
    <property type="molecule type" value="Genomic_DNA"/>
</dbReference>
<name>A0A8U0A288_9EURY</name>
<evidence type="ECO:0000313" key="8">
    <source>
        <dbReference type="EMBL" id="UPM43275.1"/>
    </source>
</evidence>
<dbReference type="KEGG" id="haad:MW046_02230"/>
<organism evidence="8 9">
    <name type="scientific">Halocatena salina</name>
    <dbReference type="NCBI Taxonomy" id="2934340"/>
    <lineage>
        <taxon>Archaea</taxon>
        <taxon>Methanobacteriati</taxon>
        <taxon>Methanobacteriota</taxon>
        <taxon>Stenosarchaea group</taxon>
        <taxon>Halobacteria</taxon>
        <taxon>Halobacteriales</taxon>
        <taxon>Natronomonadaceae</taxon>
        <taxon>Halocatena</taxon>
    </lineage>
</organism>
<dbReference type="Proteomes" id="UP000831768">
    <property type="component" value="Chromosome"/>
</dbReference>
<dbReference type="Gene3D" id="1.10.1370.20">
    <property type="entry name" value="Oligoendopeptidase f, C-terminal domain"/>
    <property type="match status" value="1"/>
</dbReference>
<evidence type="ECO:0000256" key="2">
    <source>
        <dbReference type="ARBA" id="ARBA00022670"/>
    </source>
</evidence>
<feature type="domain" description="Peptidase M3A/M3B catalytic" evidence="7">
    <location>
        <begin position="195"/>
        <end position="574"/>
    </location>
</feature>
<evidence type="ECO:0000256" key="4">
    <source>
        <dbReference type="ARBA" id="ARBA00022801"/>
    </source>
</evidence>
<evidence type="ECO:0000256" key="1">
    <source>
        <dbReference type="ARBA" id="ARBA00001947"/>
    </source>
</evidence>
<dbReference type="RefSeq" id="WP_247993942.1">
    <property type="nucleotide sequence ID" value="NZ_CP096019.1"/>
</dbReference>
<gene>
    <name evidence="8" type="ORF">MW046_02230</name>
</gene>
<keyword evidence="3" id="KW-0479">Metal-binding</keyword>
<keyword evidence="4" id="KW-0378">Hydrolase</keyword>
<proteinExistence type="predicted"/>
<dbReference type="GeneID" id="71926827"/>